<dbReference type="PANTHER" id="PTHR24543:SF325">
    <property type="entry name" value="F5_8 TYPE C DOMAIN-CONTAINING PROTEIN"/>
    <property type="match status" value="1"/>
</dbReference>
<dbReference type="Pfam" id="PF00754">
    <property type="entry name" value="F5_F8_type_C"/>
    <property type="match status" value="4"/>
</dbReference>
<accession>A0A9W9ZZ00</accession>
<organism evidence="2 3">
    <name type="scientific">Desmophyllum pertusum</name>
    <dbReference type="NCBI Taxonomy" id="174260"/>
    <lineage>
        <taxon>Eukaryota</taxon>
        <taxon>Metazoa</taxon>
        <taxon>Cnidaria</taxon>
        <taxon>Anthozoa</taxon>
        <taxon>Hexacorallia</taxon>
        <taxon>Scleractinia</taxon>
        <taxon>Caryophylliina</taxon>
        <taxon>Caryophylliidae</taxon>
        <taxon>Desmophyllum</taxon>
    </lineage>
</organism>
<feature type="domain" description="F5/8 type C" evidence="1">
    <location>
        <begin position="153"/>
        <end position="304"/>
    </location>
</feature>
<dbReference type="OrthoDB" id="10028859at2759"/>
<dbReference type="SUPFAM" id="SSF49785">
    <property type="entry name" value="Galactose-binding domain-like"/>
    <property type="match status" value="4"/>
</dbReference>
<proteinExistence type="predicted"/>
<dbReference type="FunFam" id="2.60.120.260:FF:000016">
    <property type="entry name" value="Contactin-associated protein-like 4 isoform 1"/>
    <property type="match status" value="3"/>
</dbReference>
<dbReference type="CDD" id="cd00057">
    <property type="entry name" value="FA58C"/>
    <property type="match status" value="3"/>
</dbReference>
<keyword evidence="3" id="KW-1185">Reference proteome</keyword>
<evidence type="ECO:0000259" key="1">
    <source>
        <dbReference type="PROSITE" id="PS50022"/>
    </source>
</evidence>
<dbReference type="Gene3D" id="2.60.120.260">
    <property type="entry name" value="Galactose-binding domain-like"/>
    <property type="match status" value="4"/>
</dbReference>
<dbReference type="EMBL" id="MU825416">
    <property type="protein sequence ID" value="KAJ7390441.1"/>
    <property type="molecule type" value="Genomic_DNA"/>
</dbReference>
<feature type="domain" description="F5/8 type C" evidence="1">
    <location>
        <begin position="475"/>
        <end position="587"/>
    </location>
</feature>
<dbReference type="SMART" id="SM00231">
    <property type="entry name" value="FA58C"/>
    <property type="match status" value="3"/>
</dbReference>
<dbReference type="PROSITE" id="PS50022">
    <property type="entry name" value="FA58C_3"/>
    <property type="match status" value="4"/>
</dbReference>
<evidence type="ECO:0000313" key="2">
    <source>
        <dbReference type="EMBL" id="KAJ7390441.1"/>
    </source>
</evidence>
<comment type="caution">
    <text evidence="2">The sequence shown here is derived from an EMBL/GenBank/DDBJ whole genome shotgun (WGS) entry which is preliminary data.</text>
</comment>
<dbReference type="InterPro" id="IPR000421">
    <property type="entry name" value="FA58C"/>
</dbReference>
<gene>
    <name evidence="2" type="ORF">OS493_025141</name>
</gene>
<dbReference type="PROSITE" id="PS01285">
    <property type="entry name" value="FA58C_1"/>
    <property type="match status" value="2"/>
</dbReference>
<dbReference type="InterPro" id="IPR008979">
    <property type="entry name" value="Galactose-bd-like_sf"/>
</dbReference>
<feature type="domain" description="F5/8 type C" evidence="1">
    <location>
        <begin position="1"/>
        <end position="141"/>
    </location>
</feature>
<dbReference type="Proteomes" id="UP001163046">
    <property type="component" value="Unassembled WGS sequence"/>
</dbReference>
<name>A0A9W9ZZ00_9CNID</name>
<evidence type="ECO:0000313" key="3">
    <source>
        <dbReference type="Proteomes" id="UP001163046"/>
    </source>
</evidence>
<dbReference type="PANTHER" id="PTHR24543">
    <property type="entry name" value="MULTICOPPER OXIDASE-RELATED"/>
    <property type="match status" value="1"/>
</dbReference>
<sequence length="587" mass="65830">MENGRIANSALKAATEYSAAWGPSKGRLNHQTSYLAKANNLGQWIQVDFGNVAKVTKIGTQGRYNVGQWVTKYTVSYSIDGGYFQYQLHKPYSVPREYFANKDYQSVAVVTLDEPIIARYIRIHPIAWHSHIGLRIELYGCYSGFTTPKPPTCAAPLGMQNNQIPDSALRASTSYNVNSMGPRNGRLHFQAKSGQYGAWAVSANNEFQYFEVNFGDWTQVTKVATQGRQDGAWWVKSYSLAYSYDGVFFEDYKEDDQVKVFVGNSDQYSVVTHTLKNPIIARYIRIKPKTWNGYISLRVEVYGCRQGFTPPEIKCREPLGIESGKIPSASIIASSQYNQYYGPERGRLRTEPEGSYGGGWAAKYNDVKQFIQFDFGKVVKVTSVATQGRSDANWMVTSYTLAYSLDAGSFTPYGDGDGQVFTGNNLYRNEPVGNIIDPPIIARFIQIRVKTWKSHIALRAEFYGCTEGTVKPTACLEALGMQNGKIPDSAITASTEYNAQGSASNGRLHSGINYGAWLAQKNDVYQYLQVNFGDWTKVTRVAIQGRMDSDQWVKSFSLSYGYDPVFFTVYQEDGSKKVSHVKFKYNL</sequence>
<feature type="domain" description="F5/8 type C" evidence="1">
    <location>
        <begin position="315"/>
        <end position="465"/>
    </location>
</feature>
<dbReference type="AlphaFoldDB" id="A0A9W9ZZ00"/>
<protein>
    <recommendedName>
        <fullName evidence="1">F5/8 type C domain-containing protein</fullName>
    </recommendedName>
</protein>
<reference evidence="2" key="1">
    <citation type="submission" date="2023-01" db="EMBL/GenBank/DDBJ databases">
        <title>Genome assembly of the deep-sea coral Lophelia pertusa.</title>
        <authorList>
            <person name="Herrera S."/>
            <person name="Cordes E."/>
        </authorList>
    </citation>
    <scope>NUCLEOTIDE SEQUENCE</scope>
    <source>
        <strain evidence="2">USNM1676648</strain>
        <tissue evidence="2">Polyp</tissue>
    </source>
</reference>
<dbReference type="PROSITE" id="PS01286">
    <property type="entry name" value="FA58C_2"/>
    <property type="match status" value="2"/>
</dbReference>